<dbReference type="InterPro" id="IPR036396">
    <property type="entry name" value="Cyt_P450_sf"/>
</dbReference>
<keyword evidence="2" id="KW-1185">Reference proteome</keyword>
<dbReference type="InterPro" id="IPR002401">
    <property type="entry name" value="Cyt_P450_E_grp-I"/>
</dbReference>
<dbReference type="InterPro" id="IPR001128">
    <property type="entry name" value="Cyt_P450"/>
</dbReference>
<evidence type="ECO:0000313" key="3">
    <source>
        <dbReference type="RefSeq" id="XP_019091088.1"/>
    </source>
</evidence>
<evidence type="ECO:0000256" key="1">
    <source>
        <dbReference type="ARBA" id="ARBA00010617"/>
    </source>
</evidence>
<dbReference type="GeneID" id="109125070"/>
<name>A0ABM1QWF0_CAMSA</name>
<organism evidence="2 3">
    <name type="scientific">Camelina sativa</name>
    <name type="common">False flax</name>
    <name type="synonym">Myagrum sativum</name>
    <dbReference type="NCBI Taxonomy" id="90675"/>
    <lineage>
        <taxon>Eukaryota</taxon>
        <taxon>Viridiplantae</taxon>
        <taxon>Streptophyta</taxon>
        <taxon>Embryophyta</taxon>
        <taxon>Tracheophyta</taxon>
        <taxon>Spermatophyta</taxon>
        <taxon>Magnoliopsida</taxon>
        <taxon>eudicotyledons</taxon>
        <taxon>Gunneridae</taxon>
        <taxon>Pentapetalae</taxon>
        <taxon>rosids</taxon>
        <taxon>malvids</taxon>
        <taxon>Brassicales</taxon>
        <taxon>Brassicaceae</taxon>
        <taxon>Camelineae</taxon>
        <taxon>Camelina</taxon>
    </lineage>
</organism>
<accession>A0ABM1QWF0</accession>
<sequence>MVTGYQDSLGNPDLANFFPFLRFLDLQGNSRKIRGAQRACFRDFLDALIDLQQGDEPEINIDEIEHLRLDLFVAGTDTNSSTVEWAMAELLGNPKTMTKVQEEINHVIGQNGDFQESDISKLPYLQAVIKETFRLHPAAPFLLPRKAETDVEILRFHVLKDSQVLVNVWAIGRDLRLLETNQLDIWLNFNALIMS</sequence>
<dbReference type="SUPFAM" id="SSF48264">
    <property type="entry name" value="Cytochrome P450"/>
    <property type="match status" value="1"/>
</dbReference>
<gene>
    <name evidence="3" type="primary">LOC109125070</name>
</gene>
<evidence type="ECO:0000313" key="2">
    <source>
        <dbReference type="Proteomes" id="UP000694864"/>
    </source>
</evidence>
<dbReference type="RefSeq" id="XP_019091088.1">
    <property type="nucleotide sequence ID" value="XM_019235543.1"/>
</dbReference>
<dbReference type="PANTHER" id="PTHR47950:SF44">
    <property type="entry name" value="CYTOCHROME P450, FAMILY 76, SUBFAMILY C, POLYPEPTIDE 5-RELATED"/>
    <property type="match status" value="1"/>
</dbReference>
<dbReference type="Proteomes" id="UP000694864">
    <property type="component" value="Chromosome 14"/>
</dbReference>
<proteinExistence type="inferred from homology"/>
<protein>
    <submittedName>
        <fullName evidence="3">Cytochrome P450 76C2-like</fullName>
    </submittedName>
</protein>
<dbReference type="PRINTS" id="PR00463">
    <property type="entry name" value="EP450I"/>
</dbReference>
<reference evidence="2" key="1">
    <citation type="journal article" date="2014" name="Nat. Commun.">
        <title>The emerging biofuel crop Camelina sativa retains a highly undifferentiated hexaploid genome structure.</title>
        <authorList>
            <person name="Kagale S."/>
            <person name="Koh C."/>
            <person name="Nixon J."/>
            <person name="Bollina V."/>
            <person name="Clarke W.E."/>
            <person name="Tuteja R."/>
            <person name="Spillane C."/>
            <person name="Robinson S.J."/>
            <person name="Links M.G."/>
            <person name="Clarke C."/>
            <person name="Higgins E.E."/>
            <person name="Huebert T."/>
            <person name="Sharpe A.G."/>
            <person name="Parkin I.A."/>
        </authorList>
    </citation>
    <scope>NUCLEOTIDE SEQUENCE [LARGE SCALE GENOMIC DNA]</scope>
    <source>
        <strain evidence="2">cv. DH55</strain>
    </source>
</reference>
<dbReference type="PRINTS" id="PR00385">
    <property type="entry name" value="P450"/>
</dbReference>
<dbReference type="PANTHER" id="PTHR47950">
    <property type="entry name" value="CYTOCHROME P450, FAMILY 76, SUBFAMILY C, POLYPEPTIDE 5-RELATED"/>
    <property type="match status" value="1"/>
</dbReference>
<dbReference type="Gene3D" id="1.10.630.10">
    <property type="entry name" value="Cytochrome P450"/>
    <property type="match status" value="1"/>
</dbReference>
<reference evidence="3" key="2">
    <citation type="submission" date="2025-08" db="UniProtKB">
        <authorList>
            <consortium name="RefSeq"/>
        </authorList>
    </citation>
    <scope>IDENTIFICATION</scope>
    <source>
        <tissue evidence="3">Leaf</tissue>
    </source>
</reference>
<dbReference type="Pfam" id="PF00067">
    <property type="entry name" value="p450"/>
    <property type="match status" value="1"/>
</dbReference>
<comment type="similarity">
    <text evidence="1">Belongs to the cytochrome P450 family.</text>
</comment>